<name>A0A6J8AFV9_MYTCO</name>
<accession>A0A6J8AFV9</accession>
<evidence type="ECO:0000313" key="2">
    <source>
        <dbReference type="Proteomes" id="UP000507470"/>
    </source>
</evidence>
<evidence type="ECO:0000313" key="1">
    <source>
        <dbReference type="EMBL" id="CAC5366393.1"/>
    </source>
</evidence>
<sequence>MSSSLSDSESYQDRLLNLNSDEEADIMKLFASDEESCSWFSAPCVPKEVKASREAEEEAKVKATEGEFPVSKEDTKEIISKKLPTIRELFTLVGMYALASNAVLMTPLYYRYHDIDKSKALKVFRDEYDATTILSVQAKQDIQSWIENLKHANGKIVYFG</sequence>
<dbReference type="EMBL" id="CACVKT020001241">
    <property type="protein sequence ID" value="CAC5366393.1"/>
    <property type="molecule type" value="Genomic_DNA"/>
</dbReference>
<protein>
    <submittedName>
        <fullName evidence="1">Uncharacterized protein</fullName>
    </submittedName>
</protein>
<reference evidence="1 2" key="1">
    <citation type="submission" date="2020-06" db="EMBL/GenBank/DDBJ databases">
        <authorList>
            <person name="Li R."/>
            <person name="Bekaert M."/>
        </authorList>
    </citation>
    <scope>NUCLEOTIDE SEQUENCE [LARGE SCALE GENOMIC DNA]</scope>
    <source>
        <strain evidence="2">wild</strain>
    </source>
</reference>
<dbReference type="AlphaFoldDB" id="A0A6J8AFV9"/>
<organism evidence="1 2">
    <name type="scientific">Mytilus coruscus</name>
    <name type="common">Sea mussel</name>
    <dbReference type="NCBI Taxonomy" id="42192"/>
    <lineage>
        <taxon>Eukaryota</taxon>
        <taxon>Metazoa</taxon>
        <taxon>Spiralia</taxon>
        <taxon>Lophotrochozoa</taxon>
        <taxon>Mollusca</taxon>
        <taxon>Bivalvia</taxon>
        <taxon>Autobranchia</taxon>
        <taxon>Pteriomorphia</taxon>
        <taxon>Mytilida</taxon>
        <taxon>Mytiloidea</taxon>
        <taxon>Mytilidae</taxon>
        <taxon>Mytilinae</taxon>
        <taxon>Mytilus</taxon>
    </lineage>
</organism>
<proteinExistence type="predicted"/>
<keyword evidence="2" id="KW-1185">Reference proteome</keyword>
<dbReference type="Proteomes" id="UP000507470">
    <property type="component" value="Unassembled WGS sequence"/>
</dbReference>
<gene>
    <name evidence="1" type="ORF">MCOR_6714</name>
</gene>